<proteinExistence type="predicted"/>
<dbReference type="RefSeq" id="WP_244519404.1">
    <property type="nucleotide sequence ID" value="NZ_CP067126.1"/>
</dbReference>
<evidence type="ECO:0000313" key="2">
    <source>
        <dbReference type="EMBL" id="SEO37947.1"/>
    </source>
</evidence>
<dbReference type="AlphaFoldDB" id="A0A1H8P834"/>
<evidence type="ECO:0000256" key="1">
    <source>
        <dbReference type="SAM" id="MobiDB-lite"/>
    </source>
</evidence>
<protein>
    <submittedName>
        <fullName evidence="2">Uncharacterized protein</fullName>
    </submittedName>
</protein>
<dbReference type="Proteomes" id="UP000199054">
    <property type="component" value="Unassembled WGS sequence"/>
</dbReference>
<feature type="region of interest" description="Disordered" evidence="1">
    <location>
        <begin position="76"/>
        <end position="117"/>
    </location>
</feature>
<gene>
    <name evidence="2" type="ORF">SAMN04489859_10843</name>
</gene>
<accession>A0A1H8P834</accession>
<keyword evidence="3" id="KW-1185">Reference proteome</keyword>
<dbReference type="EMBL" id="FODE01000084">
    <property type="protein sequence ID" value="SEO37947.1"/>
    <property type="molecule type" value="Genomic_DNA"/>
</dbReference>
<evidence type="ECO:0000313" key="3">
    <source>
        <dbReference type="Proteomes" id="UP000199054"/>
    </source>
</evidence>
<name>A0A1H8P834_9RHOB</name>
<organism evidence="2 3">
    <name type="scientific">Paracoccus alcaliphilus</name>
    <dbReference type="NCBI Taxonomy" id="34002"/>
    <lineage>
        <taxon>Bacteria</taxon>
        <taxon>Pseudomonadati</taxon>
        <taxon>Pseudomonadota</taxon>
        <taxon>Alphaproteobacteria</taxon>
        <taxon>Rhodobacterales</taxon>
        <taxon>Paracoccaceae</taxon>
        <taxon>Paracoccus</taxon>
    </lineage>
</organism>
<feature type="compositionally biased region" description="Basic and acidic residues" evidence="1">
    <location>
        <begin position="102"/>
        <end position="117"/>
    </location>
</feature>
<sequence>MTRDRRAWGVMSENGDLSRPGPGNLPREPRQVIEVNRDDIFGRDELPTGAADPAVIRHCPRRTFHRRVRIAQQCKVGSERAAQQPTVAEGQNPLLGKAHPGSLRDPDQGRVVERGAI</sequence>
<reference evidence="2 3" key="1">
    <citation type="submission" date="2016-10" db="EMBL/GenBank/DDBJ databases">
        <authorList>
            <person name="de Groot N.N."/>
        </authorList>
    </citation>
    <scope>NUCLEOTIDE SEQUENCE [LARGE SCALE GENOMIC DNA]</scope>
    <source>
        <strain evidence="2 3">DSM 8512</strain>
    </source>
</reference>
<feature type="region of interest" description="Disordered" evidence="1">
    <location>
        <begin position="1"/>
        <end position="29"/>
    </location>
</feature>